<reference evidence="15 16" key="1">
    <citation type="submission" date="2018-05" db="EMBL/GenBank/DDBJ databases">
        <title>Complete genome sequence of Megasphaera sp. AJH120T, isolated from the ceca of a chicken.</title>
        <authorList>
            <person name="Maki J."/>
            <person name="Looft T."/>
        </authorList>
    </citation>
    <scope>NUCLEOTIDE SEQUENCE [LARGE SCALE GENOMIC DNA]</scope>
    <source>
        <strain evidence="15 16">AJH120</strain>
    </source>
</reference>
<keyword evidence="4 12" id="KW-0347">Helicase</keyword>
<keyword evidence="6 12" id="KW-0067">ATP-binding</keyword>
<comment type="catalytic activity">
    <reaction evidence="9">
        <text>Couples ATP hydrolysis with the unwinding of duplex DNA by translocating in the 3'-5' direction.</text>
        <dbReference type="EC" id="5.6.2.4"/>
    </reaction>
</comment>
<dbReference type="Pfam" id="PF00929">
    <property type="entry name" value="RNase_T"/>
    <property type="match status" value="1"/>
</dbReference>
<evidence type="ECO:0000256" key="12">
    <source>
        <dbReference type="PROSITE-ProRule" id="PRU00560"/>
    </source>
</evidence>
<dbReference type="Pfam" id="PF00580">
    <property type="entry name" value="UvrD-helicase"/>
    <property type="match status" value="1"/>
</dbReference>
<dbReference type="InterPro" id="IPR006054">
    <property type="entry name" value="DnaQ"/>
</dbReference>
<dbReference type="PANTHER" id="PTHR11070">
    <property type="entry name" value="UVRD / RECB / PCRA DNA HELICASE FAMILY MEMBER"/>
    <property type="match status" value="1"/>
</dbReference>
<dbReference type="Pfam" id="PF13361">
    <property type="entry name" value="UvrD_C"/>
    <property type="match status" value="1"/>
</dbReference>
<dbReference type="PROSITE" id="PS51217">
    <property type="entry name" value="UVRD_HELICASE_CTER"/>
    <property type="match status" value="1"/>
</dbReference>
<dbReference type="PROSITE" id="PS51198">
    <property type="entry name" value="UVRD_HELICASE_ATP_BIND"/>
    <property type="match status" value="1"/>
</dbReference>
<name>A0A346AX63_9FIRM</name>
<dbReference type="InterPro" id="IPR013520">
    <property type="entry name" value="Ribonucl_H"/>
</dbReference>
<dbReference type="Gene3D" id="3.30.160.800">
    <property type="match status" value="1"/>
</dbReference>
<dbReference type="SUPFAM" id="SSF53098">
    <property type="entry name" value="Ribonuclease H-like"/>
    <property type="match status" value="1"/>
</dbReference>
<evidence type="ECO:0000313" key="15">
    <source>
        <dbReference type="EMBL" id="AXL20456.1"/>
    </source>
</evidence>
<sequence>MDEAILHGLNAEQRAVVADLDHHILLNAPAGTGKTNVLARRVAAIVESGRAEGAQILCLTFTNRACKELKHRIFSTAHEKGLDVVVKTIHGFCYSLIKEESKAGSDVCSDFLVYDDEDCKNIVASLPLSLDVSARGRMQNIQNFIEASKKYCALHDCQSGDVLADFAAGAAAVCRDDGCLRSFCTNYTDSVDAELEQWLAINGVDLMEQYAAALSANHALDFEDLIVRASLLLRQDDVCRRWQNRFAYIAIDEMQDTSDIEYDLISRLFPGRIILLCGDYFQTIYEWRGSHPDAILRRFTADYHPVRITFTINYRATETLLQASSDCLANLFGPSVASFYPAPGTAAGHEQGEPIVAVETAHFMEEARWIFRQIAALPPQERTRACIMTRTNRCNKVIWNGVRSHNEGLPPEQRLPFTMIDQFQLFKRQECKDVTAFLRLTMNKHDALSLKRILLRFAERVGRRTIDTIESPSYRRLGLGLCDFIDGDALAFGDPFGLLLTALEKGNVVVFDVESTGTDTTRDDIIQIAAIRLNERCEIAGKFNAYVRPSRSVGDSYYIHHISDELLRREGRDPKEALADFLRFADGAVIVGHNVSYDLRILRSELRRLSMDSPDDIAYYDTLDIFRRFYPNLPNHKLSYLSNRFTPDTQSSHDAFDDIVATAAILRYALDEHIRPYTAQRRSCIAIYASLFKPVSEKLHELRQLSYTQRPCELIAAVMLRCGVKDYYEGRQSRTEQEEHIDRMENIRKLYSLAKETDTPGQDPRDALTEFLQLTALSNSELDSLLEKKPQIPIITVHQAKGLEFDYVFLACLQDGVFPLSRTADDSRELDEEKRLFYVAMTRARKRLFLSWHRREGKHVYGPSRFIAAIPGQYLLQEAGQAK</sequence>
<evidence type="ECO:0000256" key="2">
    <source>
        <dbReference type="ARBA" id="ARBA00022741"/>
    </source>
</evidence>
<dbReference type="SMART" id="SM00479">
    <property type="entry name" value="EXOIII"/>
    <property type="match status" value="1"/>
</dbReference>
<dbReference type="OrthoDB" id="9810135at2"/>
<evidence type="ECO:0000256" key="10">
    <source>
        <dbReference type="ARBA" id="ARBA00034808"/>
    </source>
</evidence>
<dbReference type="PANTHER" id="PTHR11070:SF2">
    <property type="entry name" value="ATP-DEPENDENT DNA HELICASE SRS2"/>
    <property type="match status" value="1"/>
</dbReference>
<evidence type="ECO:0000256" key="9">
    <source>
        <dbReference type="ARBA" id="ARBA00034617"/>
    </source>
</evidence>
<dbReference type="InterPro" id="IPR036397">
    <property type="entry name" value="RNaseH_sf"/>
</dbReference>
<keyword evidence="16" id="KW-1185">Reference proteome</keyword>
<dbReference type="EMBL" id="CP029462">
    <property type="protein sequence ID" value="AXL20456.1"/>
    <property type="molecule type" value="Genomic_DNA"/>
</dbReference>
<dbReference type="SUPFAM" id="SSF52540">
    <property type="entry name" value="P-loop containing nucleoside triphosphate hydrolases"/>
    <property type="match status" value="1"/>
</dbReference>
<dbReference type="GO" id="GO:0033202">
    <property type="term" value="C:DNA helicase complex"/>
    <property type="evidence" value="ECO:0007669"/>
    <property type="project" value="TreeGrafter"/>
</dbReference>
<feature type="domain" description="UvrD-like helicase ATP-binding" evidence="13">
    <location>
        <begin position="7"/>
        <end position="317"/>
    </location>
</feature>
<keyword evidence="5 15" id="KW-0269">Exonuclease</keyword>
<proteinExistence type="inferred from homology"/>
<protein>
    <recommendedName>
        <fullName evidence="10">DNA 3'-5' helicase</fullName>
        <ecNumber evidence="10">5.6.2.4</ecNumber>
    </recommendedName>
</protein>
<evidence type="ECO:0000256" key="3">
    <source>
        <dbReference type="ARBA" id="ARBA00022801"/>
    </source>
</evidence>
<dbReference type="GO" id="GO:0005524">
    <property type="term" value="F:ATP binding"/>
    <property type="evidence" value="ECO:0007669"/>
    <property type="project" value="UniProtKB-UniRule"/>
</dbReference>
<dbReference type="GO" id="GO:0016887">
    <property type="term" value="F:ATP hydrolysis activity"/>
    <property type="evidence" value="ECO:0007669"/>
    <property type="project" value="RHEA"/>
</dbReference>
<evidence type="ECO:0000256" key="6">
    <source>
        <dbReference type="ARBA" id="ARBA00022840"/>
    </source>
</evidence>
<evidence type="ECO:0000256" key="4">
    <source>
        <dbReference type="ARBA" id="ARBA00022806"/>
    </source>
</evidence>
<dbReference type="CDD" id="cd17932">
    <property type="entry name" value="DEXQc_UvrD"/>
    <property type="match status" value="1"/>
</dbReference>
<dbReference type="CDD" id="cd18807">
    <property type="entry name" value="SF1_C_UvrD"/>
    <property type="match status" value="1"/>
</dbReference>
<gene>
    <name evidence="15" type="ORF">DKB62_02080</name>
</gene>
<dbReference type="GO" id="GO:0003887">
    <property type="term" value="F:DNA-directed DNA polymerase activity"/>
    <property type="evidence" value="ECO:0007669"/>
    <property type="project" value="InterPro"/>
</dbReference>
<feature type="domain" description="UvrD-like helicase C-terminal" evidence="14">
    <location>
        <begin position="323"/>
        <end position="802"/>
    </location>
</feature>
<dbReference type="InterPro" id="IPR012337">
    <property type="entry name" value="RNaseH-like_sf"/>
</dbReference>
<dbReference type="RefSeq" id="WP_107195888.1">
    <property type="nucleotide sequence ID" value="NZ_CP029462.1"/>
</dbReference>
<dbReference type="Gene3D" id="3.30.420.10">
    <property type="entry name" value="Ribonuclease H-like superfamily/Ribonuclease H"/>
    <property type="match status" value="1"/>
</dbReference>
<dbReference type="EC" id="5.6.2.4" evidence="10"/>
<dbReference type="KEGG" id="meg:DKB62_02080"/>
<evidence type="ECO:0000256" key="5">
    <source>
        <dbReference type="ARBA" id="ARBA00022839"/>
    </source>
</evidence>
<comment type="catalytic activity">
    <reaction evidence="11">
        <text>ATP + H2O = ADP + phosphate + H(+)</text>
        <dbReference type="Rhea" id="RHEA:13065"/>
        <dbReference type="ChEBI" id="CHEBI:15377"/>
        <dbReference type="ChEBI" id="CHEBI:15378"/>
        <dbReference type="ChEBI" id="CHEBI:30616"/>
        <dbReference type="ChEBI" id="CHEBI:43474"/>
        <dbReference type="ChEBI" id="CHEBI:456216"/>
        <dbReference type="EC" id="5.6.2.4"/>
    </reaction>
</comment>
<keyword evidence="8" id="KW-0413">Isomerase</keyword>
<dbReference type="GO" id="GO:0000725">
    <property type="term" value="P:recombinational repair"/>
    <property type="evidence" value="ECO:0007669"/>
    <property type="project" value="TreeGrafter"/>
</dbReference>
<dbReference type="Gene3D" id="3.40.50.300">
    <property type="entry name" value="P-loop containing nucleotide triphosphate hydrolases"/>
    <property type="match status" value="2"/>
</dbReference>
<evidence type="ECO:0000256" key="11">
    <source>
        <dbReference type="ARBA" id="ARBA00048988"/>
    </source>
</evidence>
<dbReference type="FunFam" id="3.30.420.10:FF:000045">
    <property type="entry name" value="3'-5' exonuclease DinG"/>
    <property type="match status" value="1"/>
</dbReference>
<dbReference type="GO" id="GO:0003677">
    <property type="term" value="F:DNA binding"/>
    <property type="evidence" value="ECO:0007669"/>
    <property type="project" value="UniProtKB-KW"/>
</dbReference>
<organism evidence="15 16">
    <name type="scientific">Megasphaera stantonii</name>
    <dbReference type="NCBI Taxonomy" id="2144175"/>
    <lineage>
        <taxon>Bacteria</taxon>
        <taxon>Bacillati</taxon>
        <taxon>Bacillota</taxon>
        <taxon>Negativicutes</taxon>
        <taxon>Veillonellales</taxon>
        <taxon>Veillonellaceae</taxon>
        <taxon>Megasphaera</taxon>
    </lineage>
</organism>
<dbReference type="InterPro" id="IPR000212">
    <property type="entry name" value="DNA_helicase_UvrD/REP"/>
</dbReference>
<dbReference type="GO" id="GO:0043138">
    <property type="term" value="F:3'-5' DNA helicase activity"/>
    <property type="evidence" value="ECO:0007669"/>
    <property type="project" value="UniProtKB-EC"/>
</dbReference>
<dbReference type="Gene3D" id="1.10.10.160">
    <property type="match status" value="1"/>
</dbReference>
<dbReference type="InterPro" id="IPR014016">
    <property type="entry name" value="UvrD-like_ATP-bd"/>
</dbReference>
<dbReference type="InterPro" id="IPR013986">
    <property type="entry name" value="DExx_box_DNA_helicase_dom_sf"/>
</dbReference>
<evidence type="ECO:0000256" key="8">
    <source>
        <dbReference type="ARBA" id="ARBA00023235"/>
    </source>
</evidence>
<dbReference type="AlphaFoldDB" id="A0A346AX63"/>
<keyword evidence="7" id="KW-0238">DNA-binding</keyword>
<evidence type="ECO:0000313" key="16">
    <source>
        <dbReference type="Proteomes" id="UP000254337"/>
    </source>
</evidence>
<dbReference type="Proteomes" id="UP000254337">
    <property type="component" value="Chromosome"/>
</dbReference>
<keyword evidence="3 12" id="KW-0378">Hydrolase</keyword>
<evidence type="ECO:0000256" key="1">
    <source>
        <dbReference type="ARBA" id="ARBA00009922"/>
    </source>
</evidence>
<keyword evidence="5 15" id="KW-0540">Nuclease</keyword>
<accession>A0A346AX63</accession>
<evidence type="ECO:0000259" key="13">
    <source>
        <dbReference type="PROSITE" id="PS51198"/>
    </source>
</evidence>
<dbReference type="GO" id="GO:0004527">
    <property type="term" value="F:exonuclease activity"/>
    <property type="evidence" value="ECO:0007669"/>
    <property type="project" value="UniProtKB-KW"/>
</dbReference>
<evidence type="ECO:0000259" key="14">
    <source>
        <dbReference type="PROSITE" id="PS51217"/>
    </source>
</evidence>
<comment type="similarity">
    <text evidence="1">Belongs to the helicase family. UvrD subfamily.</text>
</comment>
<evidence type="ECO:0000256" key="7">
    <source>
        <dbReference type="ARBA" id="ARBA00023125"/>
    </source>
</evidence>
<dbReference type="GO" id="GO:0006260">
    <property type="term" value="P:DNA replication"/>
    <property type="evidence" value="ECO:0007669"/>
    <property type="project" value="InterPro"/>
</dbReference>
<dbReference type="Gene3D" id="1.10.486.10">
    <property type="entry name" value="PCRA, domain 4"/>
    <property type="match status" value="2"/>
</dbReference>
<dbReference type="GO" id="GO:0005829">
    <property type="term" value="C:cytosol"/>
    <property type="evidence" value="ECO:0007669"/>
    <property type="project" value="TreeGrafter"/>
</dbReference>
<keyword evidence="2 12" id="KW-0547">Nucleotide-binding</keyword>
<dbReference type="CDD" id="cd06127">
    <property type="entry name" value="DEDDh"/>
    <property type="match status" value="1"/>
</dbReference>
<dbReference type="InterPro" id="IPR014017">
    <property type="entry name" value="DNA_helicase_UvrD-like_C"/>
</dbReference>
<dbReference type="InterPro" id="IPR027417">
    <property type="entry name" value="P-loop_NTPase"/>
</dbReference>
<feature type="binding site" evidence="12">
    <location>
        <begin position="28"/>
        <end position="35"/>
    </location>
    <ligand>
        <name>ATP</name>
        <dbReference type="ChEBI" id="CHEBI:30616"/>
    </ligand>
</feature>
<dbReference type="NCBIfam" id="TIGR00573">
    <property type="entry name" value="dnaq"/>
    <property type="match status" value="1"/>
</dbReference>